<comment type="caution">
    <text evidence="2">The sequence shown here is derived from an EMBL/GenBank/DDBJ whole genome shotgun (WGS) entry which is preliminary data.</text>
</comment>
<protein>
    <recommendedName>
        <fullName evidence="4">Pentacotripeptide-repeat region of PRORP domain-containing protein</fullName>
    </recommendedName>
</protein>
<dbReference type="PANTHER" id="PTHR47262:SF1">
    <property type="entry name" value="OS02G0132600 PROTEIN"/>
    <property type="match status" value="1"/>
</dbReference>
<reference evidence="2 3" key="1">
    <citation type="submission" date="2019-01" db="EMBL/GenBank/DDBJ databases">
        <title>Sequencing of cultivated peanut Arachis hypogaea provides insights into genome evolution and oil improvement.</title>
        <authorList>
            <person name="Chen X."/>
        </authorList>
    </citation>
    <scope>NUCLEOTIDE SEQUENCE [LARGE SCALE GENOMIC DNA]</scope>
    <source>
        <strain evidence="3">cv. Fuhuasheng</strain>
        <tissue evidence="2">Leaves</tissue>
    </source>
</reference>
<organism evidence="2 3">
    <name type="scientific">Arachis hypogaea</name>
    <name type="common">Peanut</name>
    <dbReference type="NCBI Taxonomy" id="3818"/>
    <lineage>
        <taxon>Eukaryota</taxon>
        <taxon>Viridiplantae</taxon>
        <taxon>Streptophyta</taxon>
        <taxon>Embryophyta</taxon>
        <taxon>Tracheophyta</taxon>
        <taxon>Spermatophyta</taxon>
        <taxon>Magnoliopsida</taxon>
        <taxon>eudicotyledons</taxon>
        <taxon>Gunneridae</taxon>
        <taxon>Pentapetalae</taxon>
        <taxon>rosids</taxon>
        <taxon>fabids</taxon>
        <taxon>Fabales</taxon>
        <taxon>Fabaceae</taxon>
        <taxon>Papilionoideae</taxon>
        <taxon>50 kb inversion clade</taxon>
        <taxon>dalbergioids sensu lato</taxon>
        <taxon>Dalbergieae</taxon>
        <taxon>Pterocarpus clade</taxon>
        <taxon>Arachis</taxon>
    </lineage>
</organism>
<dbReference type="Gene3D" id="1.25.40.10">
    <property type="entry name" value="Tetratricopeptide repeat domain"/>
    <property type="match status" value="1"/>
</dbReference>
<dbReference type="PANTHER" id="PTHR47262">
    <property type="entry name" value="OS02G0132600 PROTEIN"/>
    <property type="match status" value="1"/>
</dbReference>
<proteinExistence type="predicted"/>
<evidence type="ECO:0000313" key="2">
    <source>
        <dbReference type="EMBL" id="RYR21306.1"/>
    </source>
</evidence>
<dbReference type="EMBL" id="SDMP01000013">
    <property type="protein sequence ID" value="RYR21306.1"/>
    <property type="molecule type" value="Genomic_DNA"/>
</dbReference>
<dbReference type="Proteomes" id="UP000289738">
    <property type="component" value="Chromosome B03"/>
</dbReference>
<evidence type="ECO:0008006" key="4">
    <source>
        <dbReference type="Google" id="ProtNLM"/>
    </source>
</evidence>
<gene>
    <name evidence="2" type="ORF">Ahy_B03g066597</name>
</gene>
<name>A0A445A4F7_ARAHY</name>
<dbReference type="InterPro" id="IPR011990">
    <property type="entry name" value="TPR-like_helical_dom_sf"/>
</dbReference>
<dbReference type="AlphaFoldDB" id="A0A445A4F7"/>
<sequence>MRASTIRKLCTLSTLFRRHSTRKAKALASSPSVSISEHNASEFNHSSMNLNRVPSRGAEDSPDDDNTSSEVSSILYNILKWLMLIFWGVSVHPFRFAGPSLAEEPVVVKEEPVVEEVDYGKAKMEKVIDFTWSPNLSAGDHLFRQKGVAHERKSKWIFKLVSEDRFDRLVKMCAKRLGTEVAFDVFRQLGRETDVKEFNALIKMSIQKARTTNNEYVAIEELSKAFRLLENMKECGYKLEEETYQPLLRYAIDMGMVKEFQLFSDVVRAENPCSVSRLAYYEMLLWIRVEDEEMIRDICEYITVEDDQDTSAMRENYLLALCESDLKIQITDALKNIDITMLSSAKSIASVFQSLGRLQLESLAKNLLLDLRARDFDEEDISGFIADYAVSIPNLAVEDIISKFKSLHDLLEVLHSSSSYEKLIMYCCDLDI</sequence>
<evidence type="ECO:0000313" key="3">
    <source>
        <dbReference type="Proteomes" id="UP000289738"/>
    </source>
</evidence>
<evidence type="ECO:0000256" key="1">
    <source>
        <dbReference type="SAM" id="MobiDB-lite"/>
    </source>
</evidence>
<dbReference type="STRING" id="3818.A0A445A4F7"/>
<feature type="region of interest" description="Disordered" evidence="1">
    <location>
        <begin position="46"/>
        <end position="66"/>
    </location>
</feature>
<accession>A0A445A4F7</accession>
<keyword evidence="3" id="KW-1185">Reference proteome</keyword>